<comment type="caution">
    <text evidence="3">The sequence shown here is derived from an EMBL/GenBank/DDBJ whole genome shotgun (WGS) entry which is preliminary data.</text>
</comment>
<dbReference type="PANTHER" id="PTHR47524:SF1">
    <property type="entry name" value="20S RRNA ACCUMULATION PROTEIN 4"/>
    <property type="match status" value="1"/>
</dbReference>
<feature type="compositionally biased region" description="Polar residues" evidence="1">
    <location>
        <begin position="243"/>
        <end position="255"/>
    </location>
</feature>
<feature type="region of interest" description="Disordered" evidence="1">
    <location>
        <begin position="193"/>
        <end position="213"/>
    </location>
</feature>
<evidence type="ECO:0000313" key="4">
    <source>
        <dbReference type="Proteomes" id="UP001310890"/>
    </source>
</evidence>
<dbReference type="GO" id="GO:0005737">
    <property type="term" value="C:cytoplasm"/>
    <property type="evidence" value="ECO:0007669"/>
    <property type="project" value="InterPro"/>
</dbReference>
<protein>
    <recommendedName>
        <fullName evidence="2">Programmed cell death protein 2 C-terminal domain-containing protein</fullName>
    </recommendedName>
</protein>
<dbReference type="EMBL" id="JAVRRL010000023">
    <property type="protein sequence ID" value="KAK5113477.1"/>
    <property type="molecule type" value="Genomic_DNA"/>
</dbReference>
<organism evidence="3 4">
    <name type="scientific">Meristemomyces frigidus</name>
    <dbReference type="NCBI Taxonomy" id="1508187"/>
    <lineage>
        <taxon>Eukaryota</taxon>
        <taxon>Fungi</taxon>
        <taxon>Dikarya</taxon>
        <taxon>Ascomycota</taxon>
        <taxon>Pezizomycotina</taxon>
        <taxon>Dothideomycetes</taxon>
        <taxon>Dothideomycetidae</taxon>
        <taxon>Mycosphaerellales</taxon>
        <taxon>Teratosphaeriaceae</taxon>
        <taxon>Meristemomyces</taxon>
    </lineage>
</organism>
<dbReference type="Pfam" id="PF04194">
    <property type="entry name" value="PDCD2_C"/>
    <property type="match status" value="1"/>
</dbReference>
<feature type="region of interest" description="Disordered" evidence="1">
    <location>
        <begin position="243"/>
        <end position="266"/>
    </location>
</feature>
<dbReference type="AlphaFoldDB" id="A0AAN7YGX8"/>
<sequence>MADYDSDSSGAENVETNVLLGYASKEPTSDGFSQLGGHPKWLDDRTGPSSTLGKCKVCNGLMNLLLQLHGDLPQHYAGHERRLYIWSCRRRTCRRKEGSVRAFRAGRTHLISRDQPQVEETPAQALPKQATNLGDALFGAKPSSGTSANPFATAGLNGSARTNPFSAGGPKFLPKDEHTETLAQTFADKVKISSSSPSAAAQPQIAPPSYEPWPKEIEFPEPYPAYHLDADKEYLEDESTAIPSNARLDQSVSNGEDSSSAAEDKAAFESAMDRTFQRFADRLSQNPDQVLRYEFGAQPLLYSRKDSVGKLLAPAQEAKNGKITISSSFSSIGAALAKVPRCTNCDAGRTFEMQLTPHLITALEADDMSVDGMDWGTIIIGVCTNDCQQKDRAEGEVGYVEEWVGVQWE</sequence>
<reference evidence="3" key="1">
    <citation type="submission" date="2023-08" db="EMBL/GenBank/DDBJ databases">
        <title>Black Yeasts Isolated from many extreme environments.</title>
        <authorList>
            <person name="Coleine C."/>
            <person name="Stajich J.E."/>
            <person name="Selbmann L."/>
        </authorList>
    </citation>
    <scope>NUCLEOTIDE SEQUENCE</scope>
    <source>
        <strain evidence="3">CCFEE 5401</strain>
    </source>
</reference>
<dbReference type="Proteomes" id="UP001310890">
    <property type="component" value="Unassembled WGS sequence"/>
</dbReference>
<evidence type="ECO:0000313" key="3">
    <source>
        <dbReference type="EMBL" id="KAK5113477.1"/>
    </source>
</evidence>
<evidence type="ECO:0000256" key="1">
    <source>
        <dbReference type="SAM" id="MobiDB-lite"/>
    </source>
</evidence>
<dbReference type="PANTHER" id="PTHR47524">
    <property type="entry name" value="20S RRNA ACCUMULATION PROTEIN 4"/>
    <property type="match status" value="1"/>
</dbReference>
<gene>
    <name evidence="3" type="ORF">LTR62_003346</name>
</gene>
<feature type="compositionally biased region" description="Low complexity" evidence="1">
    <location>
        <begin position="193"/>
        <end position="204"/>
    </location>
</feature>
<accession>A0AAN7YGX8</accession>
<dbReference type="InterPro" id="IPR007320">
    <property type="entry name" value="PDCD2_C"/>
</dbReference>
<feature type="domain" description="Programmed cell death protein 2 C-terminal" evidence="2">
    <location>
        <begin position="273"/>
        <end position="408"/>
    </location>
</feature>
<dbReference type="GO" id="GO:0030490">
    <property type="term" value="P:maturation of SSU-rRNA"/>
    <property type="evidence" value="ECO:0007669"/>
    <property type="project" value="TreeGrafter"/>
</dbReference>
<proteinExistence type="predicted"/>
<name>A0AAN7YGX8_9PEZI</name>
<evidence type="ECO:0000259" key="2">
    <source>
        <dbReference type="Pfam" id="PF04194"/>
    </source>
</evidence>